<keyword evidence="3" id="KW-1185">Reference proteome</keyword>
<dbReference type="RefSeq" id="WP_117140976.1">
    <property type="nucleotide sequence ID" value="NZ_UJYZ02000006.1"/>
</dbReference>
<evidence type="ECO:0000313" key="3">
    <source>
        <dbReference type="Proteomes" id="UP000259400"/>
    </source>
</evidence>
<feature type="transmembrane region" description="Helical" evidence="1">
    <location>
        <begin position="164"/>
        <end position="187"/>
    </location>
</feature>
<keyword evidence="1" id="KW-1133">Transmembrane helix</keyword>
<protein>
    <submittedName>
        <fullName evidence="2">Uncharacterized protein</fullName>
    </submittedName>
</protein>
<dbReference type="EMBL" id="UJYZ02000006">
    <property type="protein sequence ID" value="VVJ64678.1"/>
    <property type="molecule type" value="Genomic_DNA"/>
</dbReference>
<comment type="caution">
    <text evidence="2">The sequence shown here is derived from an EMBL/GenBank/DDBJ whole genome shotgun (WGS) entry which is preliminary data.</text>
</comment>
<feature type="transmembrane region" description="Helical" evidence="1">
    <location>
        <begin position="132"/>
        <end position="152"/>
    </location>
</feature>
<feature type="transmembrane region" description="Helical" evidence="1">
    <location>
        <begin position="207"/>
        <end position="231"/>
    </location>
</feature>
<gene>
    <name evidence="2" type="ORF">SAMEA3538468_01749</name>
</gene>
<feature type="transmembrane region" description="Helical" evidence="1">
    <location>
        <begin position="101"/>
        <end position="120"/>
    </location>
</feature>
<reference evidence="2 3" key="1">
    <citation type="submission" date="2019-09" db="EMBL/GenBank/DDBJ databases">
        <authorList>
            <consortium name="Pathogen Informatics"/>
        </authorList>
    </citation>
    <scope>NUCLEOTIDE SEQUENCE [LARGE SCALE GENOMIC DNA]</scope>
    <source>
        <strain evidence="2 3">EuSCAPE_IL010</strain>
    </source>
</reference>
<feature type="transmembrane region" description="Helical" evidence="1">
    <location>
        <begin position="55"/>
        <end position="81"/>
    </location>
</feature>
<accession>A0ABY6X1H4</accession>
<evidence type="ECO:0000313" key="2">
    <source>
        <dbReference type="EMBL" id="VVJ64678.1"/>
    </source>
</evidence>
<organism evidence="2 3">
    <name type="scientific">Klebsiella quasivariicola</name>
    <dbReference type="NCBI Taxonomy" id="2026240"/>
    <lineage>
        <taxon>Bacteria</taxon>
        <taxon>Pseudomonadati</taxon>
        <taxon>Pseudomonadota</taxon>
        <taxon>Gammaproteobacteria</taxon>
        <taxon>Enterobacterales</taxon>
        <taxon>Enterobacteriaceae</taxon>
        <taxon>Klebsiella/Raoultella group</taxon>
        <taxon>Klebsiella</taxon>
        <taxon>Klebsiella pneumoniae complex</taxon>
    </lineage>
</organism>
<sequence>MPEDVKNMLSATGKRVAKLIPYVVLLSGVVVWSYLNSIGRVDIFPDILSFNAGLMSILVSVMVFALAISMTLIVPSFILIVIKSTYEKNSRAVSVLSKLPAACLCLSILYLAMVFIPFIPEVAKVTKGYEPGIVLIVSIILFLSFCFVFLTLMRNFKWNKDDGVISNIGVFIGHTLVNLFGTFSATLSISIPISFLMQSSKGESTTAVIFALLFMIAFSFLTFFPSIIYFTSMERTKCSIVSAIHQISLAIVGVVLVTFLFFPNVSTIFIYSSLNAIGLVSKTPHFYLINGEKYKPAMFHKTSWDTQVLSDMGEHFYIKGVSVFSVESKNLICPMAVALLNKSNFC</sequence>
<feature type="transmembrane region" description="Helical" evidence="1">
    <location>
        <begin position="16"/>
        <end position="35"/>
    </location>
</feature>
<feature type="transmembrane region" description="Helical" evidence="1">
    <location>
        <begin position="268"/>
        <end position="289"/>
    </location>
</feature>
<feature type="transmembrane region" description="Helical" evidence="1">
    <location>
        <begin position="243"/>
        <end position="262"/>
    </location>
</feature>
<name>A0ABY6X1H4_9ENTR</name>
<proteinExistence type="predicted"/>
<dbReference type="Proteomes" id="UP000259400">
    <property type="component" value="Unassembled WGS sequence"/>
</dbReference>
<keyword evidence="1" id="KW-0812">Transmembrane</keyword>
<keyword evidence="1" id="KW-0472">Membrane</keyword>
<evidence type="ECO:0000256" key="1">
    <source>
        <dbReference type="SAM" id="Phobius"/>
    </source>
</evidence>